<evidence type="ECO:0000313" key="3">
    <source>
        <dbReference type="Proteomes" id="UP000593562"/>
    </source>
</evidence>
<accession>A0A7J7DA01</accession>
<evidence type="ECO:0000313" key="2">
    <source>
        <dbReference type="EMBL" id="KAF5743195.1"/>
    </source>
</evidence>
<protein>
    <submittedName>
        <fullName evidence="2">Uncharacterized protein</fullName>
    </submittedName>
</protein>
<dbReference type="EMBL" id="JAAARO010000009">
    <property type="protein sequence ID" value="KAF5743195.1"/>
    <property type="molecule type" value="Genomic_DNA"/>
</dbReference>
<feature type="compositionally biased region" description="Polar residues" evidence="1">
    <location>
        <begin position="1"/>
        <end position="10"/>
    </location>
</feature>
<dbReference type="AlphaFoldDB" id="A0A7J7DA01"/>
<dbReference type="Proteomes" id="UP000593562">
    <property type="component" value="Unassembled WGS sequence"/>
</dbReference>
<dbReference type="InParanoid" id="A0A7J7DA01"/>
<reference evidence="2 3" key="1">
    <citation type="journal article" date="2020" name="Nat. Commun.">
        <title>Genome of Tripterygium wilfordii and identification of cytochrome P450 involved in triptolide biosynthesis.</title>
        <authorList>
            <person name="Tu L."/>
            <person name="Su P."/>
            <person name="Zhang Z."/>
            <person name="Gao L."/>
            <person name="Wang J."/>
            <person name="Hu T."/>
            <person name="Zhou J."/>
            <person name="Zhang Y."/>
            <person name="Zhao Y."/>
            <person name="Liu Y."/>
            <person name="Song Y."/>
            <person name="Tong Y."/>
            <person name="Lu Y."/>
            <person name="Yang J."/>
            <person name="Xu C."/>
            <person name="Jia M."/>
            <person name="Peters R.J."/>
            <person name="Huang L."/>
            <person name="Gao W."/>
        </authorList>
    </citation>
    <scope>NUCLEOTIDE SEQUENCE [LARGE SCALE GENOMIC DNA]</scope>
    <source>
        <strain evidence="3">cv. XIE 37</strain>
        <tissue evidence="2">Leaf</tissue>
    </source>
</reference>
<comment type="caution">
    <text evidence="2">The sequence shown here is derived from an EMBL/GenBank/DDBJ whole genome shotgun (WGS) entry which is preliminary data.</text>
</comment>
<feature type="region of interest" description="Disordered" evidence="1">
    <location>
        <begin position="1"/>
        <end position="30"/>
    </location>
</feature>
<name>A0A7J7DA01_TRIWF</name>
<organism evidence="2 3">
    <name type="scientific">Tripterygium wilfordii</name>
    <name type="common">Thunder God vine</name>
    <dbReference type="NCBI Taxonomy" id="458696"/>
    <lineage>
        <taxon>Eukaryota</taxon>
        <taxon>Viridiplantae</taxon>
        <taxon>Streptophyta</taxon>
        <taxon>Embryophyta</taxon>
        <taxon>Tracheophyta</taxon>
        <taxon>Spermatophyta</taxon>
        <taxon>Magnoliopsida</taxon>
        <taxon>eudicotyledons</taxon>
        <taxon>Gunneridae</taxon>
        <taxon>Pentapetalae</taxon>
        <taxon>rosids</taxon>
        <taxon>fabids</taxon>
        <taxon>Celastrales</taxon>
        <taxon>Celastraceae</taxon>
        <taxon>Tripterygium</taxon>
    </lineage>
</organism>
<evidence type="ECO:0000256" key="1">
    <source>
        <dbReference type="SAM" id="MobiDB-lite"/>
    </source>
</evidence>
<keyword evidence="3" id="KW-1185">Reference proteome</keyword>
<dbReference type="PANTHER" id="PTHR37265:SF8">
    <property type="match status" value="1"/>
</dbReference>
<gene>
    <name evidence="2" type="ORF">HS088_TW09G01260</name>
</gene>
<proteinExistence type="predicted"/>
<sequence length="148" mass="16004">MEDTSESPANDSGDEISVSLSDFLTDSDDEGELSIREELIEKLMQELYKEICYSKSPPVAMEKHPMPSSSAQLVTDNWKSESCGASLSGTASTVMAGVEFGGAAGRKEGEMGFGFGEEKMEGCDGVDSGDEWLTRVLSWGPLEIEDWT</sequence>
<dbReference type="PANTHER" id="PTHR37265">
    <property type="entry name" value="OS01G0195300 PROTEIN"/>
    <property type="match status" value="1"/>
</dbReference>